<dbReference type="Gene3D" id="3.10.450.50">
    <property type="match status" value="1"/>
</dbReference>
<accession>A0A7S2CXY1</accession>
<sequence length="197" mass="21687">MFNHAARSILGRSFARRSASTIADIRARSHVLGGEAASPEVLKTFEIWHDAVAEMADRDSVSDGTIQAFRECVDENVVFSPPTYFKPWEGRDEFMVLIECVGEVFGPSFTYGRQWLSPCGREWALEFKADIGDSGRSVDGIDLVSLDESGRIVDFKVLARPPNAVAALKDAMMRKVPPRLAMMKAKQAVGGMGKLFA</sequence>
<gene>
    <name evidence="1" type="ORF">FPAR1323_LOCUS14108</name>
</gene>
<name>A0A7S2CXY1_9STRA</name>
<proteinExistence type="predicted"/>
<reference evidence="1" key="1">
    <citation type="submission" date="2021-01" db="EMBL/GenBank/DDBJ databases">
        <authorList>
            <person name="Corre E."/>
            <person name="Pelletier E."/>
            <person name="Niang G."/>
            <person name="Scheremetjew M."/>
            <person name="Finn R."/>
            <person name="Kale V."/>
            <person name="Holt S."/>
            <person name="Cochrane G."/>
            <person name="Meng A."/>
            <person name="Brown T."/>
            <person name="Cohen L."/>
        </authorList>
    </citation>
    <scope>NUCLEOTIDE SEQUENCE</scope>
    <source>
        <strain evidence="1">RCC1693</strain>
    </source>
</reference>
<evidence type="ECO:0008006" key="2">
    <source>
        <dbReference type="Google" id="ProtNLM"/>
    </source>
</evidence>
<dbReference type="EMBL" id="HBGT01027139">
    <property type="protein sequence ID" value="CAD9438326.1"/>
    <property type="molecule type" value="Transcribed_RNA"/>
</dbReference>
<dbReference type="InterPro" id="IPR032710">
    <property type="entry name" value="NTF2-like_dom_sf"/>
</dbReference>
<dbReference type="SUPFAM" id="SSF54427">
    <property type="entry name" value="NTF2-like"/>
    <property type="match status" value="1"/>
</dbReference>
<dbReference type="AlphaFoldDB" id="A0A7S2CXY1"/>
<protein>
    <recommendedName>
        <fullName evidence="2">SnoaL-like domain-containing protein</fullName>
    </recommendedName>
</protein>
<evidence type="ECO:0000313" key="1">
    <source>
        <dbReference type="EMBL" id="CAD9438326.1"/>
    </source>
</evidence>
<organism evidence="1">
    <name type="scientific">Florenciella parvula</name>
    <dbReference type="NCBI Taxonomy" id="236787"/>
    <lineage>
        <taxon>Eukaryota</taxon>
        <taxon>Sar</taxon>
        <taxon>Stramenopiles</taxon>
        <taxon>Ochrophyta</taxon>
        <taxon>Dictyochophyceae</taxon>
        <taxon>Florenciellales</taxon>
        <taxon>Florenciella</taxon>
    </lineage>
</organism>